<dbReference type="GO" id="GO:0005829">
    <property type="term" value="C:cytosol"/>
    <property type="evidence" value="ECO:0007669"/>
    <property type="project" value="TreeGrafter"/>
</dbReference>
<dbReference type="PATRIC" id="fig|1028800.3.peg.2378"/>
<dbReference type="Proteomes" id="UP000028181">
    <property type="component" value="Chromosome I"/>
</dbReference>
<keyword evidence="2 3" id="KW-0456">Lyase</keyword>
<protein>
    <submittedName>
        <fullName evidence="5">Dihydrodipicolinate synthase</fullName>
    </submittedName>
</protein>
<evidence type="ECO:0000256" key="4">
    <source>
        <dbReference type="PIRSR" id="PIRSR001365-2"/>
    </source>
</evidence>
<name>A0A068SQD4_NEOGA</name>
<accession>A0A068SQD4</accession>
<dbReference type="RefSeq" id="WP_038587984.1">
    <property type="nucleotide sequence ID" value="NZ_HG938353.1"/>
</dbReference>
<dbReference type="EMBL" id="HG938353">
    <property type="protein sequence ID" value="CDN48517.1"/>
    <property type="molecule type" value="Genomic_DNA"/>
</dbReference>
<evidence type="ECO:0000313" key="5">
    <source>
        <dbReference type="EMBL" id="CDN48517.1"/>
    </source>
</evidence>
<dbReference type="PANTHER" id="PTHR12128">
    <property type="entry name" value="DIHYDRODIPICOLINATE SYNTHASE"/>
    <property type="match status" value="1"/>
</dbReference>
<evidence type="ECO:0000256" key="3">
    <source>
        <dbReference type="PIRNR" id="PIRNR001365"/>
    </source>
</evidence>
<sequence>MSKILAGAFPVLPTPFRDDGSIDEADFLSIIDFALESNVDGVVYPGVASEVDTLTPEERRRQVELLAERIGGRIPIIIGASDPDPKAAAKHVAQAAEIGAGAAMVMAPLSLGNDIAAQTAYFKEVAADAGVPIMLQNQPKPIGAGLTPEEVAAVANAVPEIRYVKEETAPCGQHLTRIKVAANGSLDAIFGGAGGRYVTDELARGAAGTMPAAELADIHAQMIHAWQKGDVATTRKLYNVSLPLLNFQAIFRMHMTKEVLRRRGVIKHTFVRGKGPKFDEGDAKELALLLAEADLPYTNHKPN</sequence>
<dbReference type="AlphaFoldDB" id="A0A068SQD4"/>
<dbReference type="GO" id="GO:0008840">
    <property type="term" value="F:4-hydroxy-tetrahydrodipicolinate synthase activity"/>
    <property type="evidence" value="ECO:0007669"/>
    <property type="project" value="TreeGrafter"/>
</dbReference>
<evidence type="ECO:0000256" key="1">
    <source>
        <dbReference type="ARBA" id="ARBA00007592"/>
    </source>
</evidence>
<feature type="binding site" evidence="4">
    <location>
        <position position="210"/>
    </location>
    <ligand>
        <name>pyruvate</name>
        <dbReference type="ChEBI" id="CHEBI:15361"/>
    </ligand>
</feature>
<proteinExistence type="inferred from homology"/>
<gene>
    <name evidence="5" type="ORF">RG540_CH23490</name>
</gene>
<dbReference type="InterPro" id="IPR013785">
    <property type="entry name" value="Aldolase_TIM"/>
</dbReference>
<dbReference type="SMART" id="SM01130">
    <property type="entry name" value="DHDPS"/>
    <property type="match status" value="1"/>
</dbReference>
<dbReference type="eggNOG" id="COG0329">
    <property type="taxonomic scope" value="Bacteria"/>
</dbReference>
<dbReference type="OrthoDB" id="9796205at2"/>
<reference evidence="6" key="1">
    <citation type="journal article" date="2014" name="BMC Genomics">
        <title>Genome sequencing of two Neorhizobium galegae strains reveals a noeT gene responsible for the unusual acetylation of the nodulation factors.</title>
        <authorList>
            <person name="Osterman J."/>
            <person name="Marsh J."/>
            <person name="Laine P.K."/>
            <person name="Zeng Z."/>
            <person name="Alatalo E."/>
            <person name="Sullivan J.T."/>
            <person name="Young J.P."/>
            <person name="Thomas-Oates J."/>
            <person name="Paulin L."/>
            <person name="Lindstrom K."/>
        </authorList>
    </citation>
    <scope>NUCLEOTIDE SEQUENCE [LARGE SCALE GENOMIC DNA]</scope>
    <source>
        <strain evidence="6">HAMBI 540</strain>
    </source>
</reference>
<dbReference type="SUPFAM" id="SSF51569">
    <property type="entry name" value="Aldolase"/>
    <property type="match status" value="1"/>
</dbReference>
<dbReference type="GeneID" id="24257132"/>
<dbReference type="InterPro" id="IPR002220">
    <property type="entry name" value="DapA-like"/>
</dbReference>
<dbReference type="Pfam" id="PF00701">
    <property type="entry name" value="DHDPS"/>
    <property type="match status" value="1"/>
</dbReference>
<dbReference type="PIRSF" id="PIRSF001365">
    <property type="entry name" value="DHDPS"/>
    <property type="match status" value="1"/>
</dbReference>
<organism evidence="5 6">
    <name type="scientific">Neorhizobium galegae bv. orientalis str. HAMBI 540</name>
    <dbReference type="NCBI Taxonomy" id="1028800"/>
    <lineage>
        <taxon>Bacteria</taxon>
        <taxon>Pseudomonadati</taxon>
        <taxon>Pseudomonadota</taxon>
        <taxon>Alphaproteobacteria</taxon>
        <taxon>Hyphomicrobiales</taxon>
        <taxon>Rhizobiaceae</taxon>
        <taxon>Rhizobium/Agrobacterium group</taxon>
        <taxon>Neorhizobium</taxon>
    </lineage>
</organism>
<keyword evidence="6" id="KW-1185">Reference proteome</keyword>
<evidence type="ECO:0000313" key="6">
    <source>
        <dbReference type="Proteomes" id="UP000028181"/>
    </source>
</evidence>
<dbReference type="Gene3D" id="3.20.20.70">
    <property type="entry name" value="Aldolase class I"/>
    <property type="match status" value="1"/>
</dbReference>
<evidence type="ECO:0000256" key="2">
    <source>
        <dbReference type="ARBA" id="ARBA00023239"/>
    </source>
</evidence>
<dbReference type="KEGG" id="ngg:RG540_CH23490"/>
<dbReference type="HOGENOM" id="CLU_049343_4_0_5"/>
<comment type="similarity">
    <text evidence="1 3">Belongs to the DapA family.</text>
</comment>
<dbReference type="CDD" id="cd00408">
    <property type="entry name" value="DHDPS-like"/>
    <property type="match status" value="1"/>
</dbReference>
<dbReference type="PANTHER" id="PTHR12128:SF66">
    <property type="entry name" value="4-HYDROXY-2-OXOGLUTARATE ALDOLASE, MITOCHONDRIAL"/>
    <property type="match status" value="1"/>
</dbReference>